<evidence type="ECO:0000259" key="2">
    <source>
        <dbReference type="PROSITE" id="PS50095"/>
    </source>
</evidence>
<dbReference type="CDD" id="cd01756">
    <property type="entry name" value="PLAT_repeat"/>
    <property type="match status" value="1"/>
</dbReference>
<dbReference type="PANTHER" id="PTHR45901:SF3">
    <property type="entry name" value="LIPOXYGENASE HOMOLOGY DOMAIN-CONTAINING PROTEIN 1"/>
    <property type="match status" value="1"/>
</dbReference>
<evidence type="ECO:0000313" key="4">
    <source>
        <dbReference type="Proteomes" id="UP000276133"/>
    </source>
</evidence>
<comment type="caution">
    <text evidence="1">Lacks conserved residue(s) required for the propagation of feature annotation.</text>
</comment>
<reference evidence="3 4" key="1">
    <citation type="journal article" date="2018" name="Sci. Rep.">
        <title>Genomic signatures of local adaptation to the degree of environmental predictability in rotifers.</title>
        <authorList>
            <person name="Franch-Gras L."/>
            <person name="Hahn C."/>
            <person name="Garcia-Roger E.M."/>
            <person name="Carmona M.J."/>
            <person name="Serra M."/>
            <person name="Gomez A."/>
        </authorList>
    </citation>
    <scope>NUCLEOTIDE SEQUENCE [LARGE SCALE GENOMIC DNA]</scope>
    <source>
        <strain evidence="3">HYR1</strain>
    </source>
</reference>
<dbReference type="PROSITE" id="PS50095">
    <property type="entry name" value="PLAT"/>
    <property type="match status" value="3"/>
</dbReference>
<dbReference type="InterPro" id="IPR036392">
    <property type="entry name" value="PLAT/LH2_dom_sf"/>
</dbReference>
<dbReference type="PANTHER" id="PTHR45901">
    <property type="entry name" value="PROTEIN CBG12474"/>
    <property type="match status" value="1"/>
</dbReference>
<feature type="domain" description="PLAT" evidence="2">
    <location>
        <begin position="100"/>
        <end position="218"/>
    </location>
</feature>
<dbReference type="Pfam" id="PF01477">
    <property type="entry name" value="PLAT"/>
    <property type="match status" value="3"/>
</dbReference>
<feature type="non-terminal residue" evidence="3">
    <location>
        <position position="333"/>
    </location>
</feature>
<evidence type="ECO:0000256" key="1">
    <source>
        <dbReference type="PROSITE-ProRule" id="PRU00152"/>
    </source>
</evidence>
<feature type="non-terminal residue" evidence="3">
    <location>
        <position position="1"/>
    </location>
</feature>
<dbReference type="EMBL" id="REGN01003754">
    <property type="protein sequence ID" value="RNA20946.1"/>
    <property type="molecule type" value="Genomic_DNA"/>
</dbReference>
<keyword evidence="4" id="KW-1185">Reference proteome</keyword>
<evidence type="ECO:0000313" key="3">
    <source>
        <dbReference type="EMBL" id="RNA20946.1"/>
    </source>
</evidence>
<name>A0A3M7RBL9_BRAPC</name>
<dbReference type="Gene3D" id="2.60.60.20">
    <property type="entry name" value="PLAT/LH2 domain"/>
    <property type="match status" value="2"/>
</dbReference>
<dbReference type="AlphaFoldDB" id="A0A3M7RBL9"/>
<dbReference type="SUPFAM" id="SSF49723">
    <property type="entry name" value="Lipase/lipooxygenase domain (PLAT/LH2 domain)"/>
    <property type="match status" value="3"/>
</dbReference>
<accession>A0A3M7RBL9</accession>
<feature type="domain" description="PLAT" evidence="2">
    <location>
        <begin position="231"/>
        <end position="333"/>
    </location>
</feature>
<dbReference type="InterPro" id="IPR052970">
    <property type="entry name" value="Inner_ear_hair_cell_LOXHD"/>
</dbReference>
<dbReference type="Gene3D" id="2.40.180.10">
    <property type="entry name" value="Catalase core domain"/>
    <property type="match status" value="1"/>
</dbReference>
<feature type="domain" description="PLAT" evidence="2">
    <location>
        <begin position="1"/>
        <end position="68"/>
    </location>
</feature>
<dbReference type="InterPro" id="IPR001024">
    <property type="entry name" value="PLAT/LH2_dom"/>
</dbReference>
<protein>
    <submittedName>
        <fullName evidence="3">Lipoxygenase homology domain-containing</fullName>
    </submittedName>
</protein>
<dbReference type="SMART" id="SM00308">
    <property type="entry name" value="LH2"/>
    <property type="match status" value="1"/>
</dbReference>
<proteinExistence type="predicted"/>
<dbReference type="OrthoDB" id="5322100at2759"/>
<organism evidence="3 4">
    <name type="scientific">Brachionus plicatilis</name>
    <name type="common">Marine rotifer</name>
    <name type="synonym">Brachionus muelleri</name>
    <dbReference type="NCBI Taxonomy" id="10195"/>
    <lineage>
        <taxon>Eukaryota</taxon>
        <taxon>Metazoa</taxon>
        <taxon>Spiralia</taxon>
        <taxon>Gnathifera</taxon>
        <taxon>Rotifera</taxon>
        <taxon>Eurotatoria</taxon>
        <taxon>Monogononta</taxon>
        <taxon>Pseudotrocha</taxon>
        <taxon>Ploima</taxon>
        <taxon>Brachionidae</taxon>
        <taxon>Brachionus</taxon>
    </lineage>
</organism>
<dbReference type="Proteomes" id="UP000276133">
    <property type="component" value="Unassembled WGS sequence"/>
</dbReference>
<comment type="caution">
    <text evidence="3">The sequence shown here is derived from an EMBL/GenBank/DDBJ whole genome shotgun (WGS) entry which is preliminary data.</text>
</comment>
<gene>
    <name evidence="3" type="ORF">BpHYR1_051327</name>
</gene>
<dbReference type="STRING" id="10195.A0A3M7RBL9"/>
<sequence>VDTFKVKAIELGELFKIRIWHDNKGIAAAWYLEKVEIYNPVTDKMYLFNCQNWLSKNDGDGKIMRELPAIDPSQLKRVKFRPGVNNLKDQFLLESEAITTTYNVTVVTSDKRNAGTDANVFIQLFGDKSDSGRIPLETAKVKKDPFERGNKDIFEIKEADVGDLRKIKIGHDGRGAGSGWHLKEVIIDAPKLGKRWKFLCGRWLDKSEEDGKTEVELYPNDVAYEEYNPMVPFEISVYTSDKSGASTSANPYLVLYGTDIHTPKVDLCKNKAERSGKFKKGACDKFVLEMDDIGREITKIRIGHDNKGSDPSWHLDRVEIRRLKEGRKGSKIY</sequence>